<accession>A0A6C0BCU5</accession>
<sequence>MNKNQRKKGSKILFLALHASFQGILSTVEPTTSRVKNRVSP</sequence>
<organism evidence="1">
    <name type="scientific">viral metagenome</name>
    <dbReference type="NCBI Taxonomy" id="1070528"/>
    <lineage>
        <taxon>unclassified sequences</taxon>
        <taxon>metagenomes</taxon>
        <taxon>organismal metagenomes</taxon>
    </lineage>
</organism>
<protein>
    <submittedName>
        <fullName evidence="1">Uncharacterized protein</fullName>
    </submittedName>
</protein>
<dbReference type="AlphaFoldDB" id="A0A6C0BCU5"/>
<reference evidence="1" key="1">
    <citation type="journal article" date="2020" name="Nature">
        <title>Giant virus diversity and host interactions through global metagenomics.</title>
        <authorList>
            <person name="Schulz F."/>
            <person name="Roux S."/>
            <person name="Paez-Espino D."/>
            <person name="Jungbluth S."/>
            <person name="Walsh D.A."/>
            <person name="Denef V.J."/>
            <person name="McMahon K.D."/>
            <person name="Konstantinidis K.T."/>
            <person name="Eloe-Fadrosh E.A."/>
            <person name="Kyrpides N.C."/>
            <person name="Woyke T."/>
        </authorList>
    </citation>
    <scope>NUCLEOTIDE SEQUENCE</scope>
    <source>
        <strain evidence="1">GVMAG-M-3300010160-4</strain>
    </source>
</reference>
<proteinExistence type="predicted"/>
<evidence type="ECO:0000313" key="1">
    <source>
        <dbReference type="EMBL" id="QHS89936.1"/>
    </source>
</evidence>
<dbReference type="EMBL" id="MN739121">
    <property type="protein sequence ID" value="QHS89936.1"/>
    <property type="molecule type" value="Genomic_DNA"/>
</dbReference>
<name>A0A6C0BCU5_9ZZZZ</name>